<organism evidence="1 2">
    <name type="scientific">Chitinophaga solisilvae</name>
    <dbReference type="NCBI Taxonomy" id="1233460"/>
    <lineage>
        <taxon>Bacteria</taxon>
        <taxon>Pseudomonadati</taxon>
        <taxon>Bacteroidota</taxon>
        <taxon>Chitinophagia</taxon>
        <taxon>Chitinophagales</taxon>
        <taxon>Chitinophagaceae</taxon>
        <taxon>Chitinophaga</taxon>
    </lineage>
</organism>
<reference evidence="1" key="1">
    <citation type="submission" date="2020-05" db="EMBL/GenBank/DDBJ databases">
        <title>Chitinophaga laudate sp. nov., isolated from a tropical peat swamp.</title>
        <authorList>
            <person name="Goh C.B.S."/>
            <person name="Lee M.S."/>
            <person name="Parimannan S."/>
            <person name="Pasbakhsh P."/>
            <person name="Yule C.M."/>
            <person name="Rajandas H."/>
            <person name="Loke S."/>
            <person name="Croft L."/>
            <person name="Tan J.B.L."/>
        </authorList>
    </citation>
    <scope>NUCLEOTIDE SEQUENCE</scope>
    <source>
        <strain evidence="1">Mgbs1</strain>
    </source>
</reference>
<comment type="caution">
    <text evidence="1">The sequence shown here is derived from an EMBL/GenBank/DDBJ whole genome shotgun (WGS) entry which is preliminary data.</text>
</comment>
<dbReference type="AlphaFoldDB" id="A0A9Q5CW98"/>
<accession>A0A9Q5CW98</accession>
<name>A0A9Q5CW98_9BACT</name>
<sequence>MMILKHFRQGMLMLSLQLCCVCSISLTASGQKKKLTGTGDFIYGRPGKKGEVLKDTLYNRQVTNITGFRGPNFQPFFLVNTGGEGKDSIKRIPLLSLFQAKIKSPDKQDSLVYMFYGSYLWQVLKEKNNLRVLYRSYDKDDTIYDGTNNQSQTNRYSLESIIVLRNDRKIWNIPETNYSKKSLLKIINSRYHQSFREKDFSGPDQLLDYLLEAENKGI</sequence>
<keyword evidence="2" id="KW-1185">Reference proteome</keyword>
<evidence type="ECO:0000313" key="2">
    <source>
        <dbReference type="Proteomes" id="UP000281028"/>
    </source>
</evidence>
<protein>
    <submittedName>
        <fullName evidence="1">Uncharacterized protein</fullName>
    </submittedName>
</protein>
<proteinExistence type="predicted"/>
<dbReference type="EMBL" id="RIAR02000001">
    <property type="protein sequence ID" value="NSL86083.1"/>
    <property type="molecule type" value="Genomic_DNA"/>
</dbReference>
<dbReference type="Proteomes" id="UP000281028">
    <property type="component" value="Unassembled WGS sequence"/>
</dbReference>
<gene>
    <name evidence="1" type="ORF">ECE50_004520</name>
</gene>
<evidence type="ECO:0000313" key="1">
    <source>
        <dbReference type="EMBL" id="NSL86083.1"/>
    </source>
</evidence>